<proteinExistence type="predicted"/>
<reference evidence="3" key="1">
    <citation type="journal article" date="2023" name="Mol. Phylogenet. Evol.">
        <title>Genome-scale phylogeny and comparative genomics of the fungal order Sordariales.</title>
        <authorList>
            <person name="Hensen N."/>
            <person name="Bonometti L."/>
            <person name="Westerberg I."/>
            <person name="Brannstrom I.O."/>
            <person name="Guillou S."/>
            <person name="Cros-Aarteil S."/>
            <person name="Calhoun S."/>
            <person name="Haridas S."/>
            <person name="Kuo A."/>
            <person name="Mondo S."/>
            <person name="Pangilinan J."/>
            <person name="Riley R."/>
            <person name="LaButti K."/>
            <person name="Andreopoulos B."/>
            <person name="Lipzen A."/>
            <person name="Chen C."/>
            <person name="Yan M."/>
            <person name="Daum C."/>
            <person name="Ng V."/>
            <person name="Clum A."/>
            <person name="Steindorff A."/>
            <person name="Ohm R.A."/>
            <person name="Martin F."/>
            <person name="Silar P."/>
            <person name="Natvig D.O."/>
            <person name="Lalanne C."/>
            <person name="Gautier V."/>
            <person name="Ament-Velasquez S.L."/>
            <person name="Kruys A."/>
            <person name="Hutchinson M.I."/>
            <person name="Powell A.J."/>
            <person name="Barry K."/>
            <person name="Miller A.N."/>
            <person name="Grigoriev I.V."/>
            <person name="Debuchy R."/>
            <person name="Gladieux P."/>
            <person name="Hiltunen Thoren M."/>
            <person name="Johannesson H."/>
        </authorList>
    </citation>
    <scope>NUCLEOTIDE SEQUENCE</scope>
    <source>
        <strain evidence="3">CBS 532.94</strain>
    </source>
</reference>
<dbReference type="PANTHER" id="PTHR10039">
    <property type="entry name" value="AMELOGENIN"/>
    <property type="match status" value="1"/>
</dbReference>
<gene>
    <name evidence="3" type="ORF">C8A03DRAFT_44239</name>
</gene>
<evidence type="ECO:0000259" key="2">
    <source>
        <dbReference type="Pfam" id="PF24883"/>
    </source>
</evidence>
<accession>A0AAN7CBI2</accession>
<sequence length="822" mass="92983">MEPLSALSIAAAGSQFDDFANRLLSDTVEIYNSGARQTERMLCLRRLTSDLDSLTSQIEGKGLRLRMNTPPGSPDAVFLAACRQCKELSRALSGVLQTLASATASLTEATRHIVSEEKIKDFTSKLMALQAQIQTAALLSLWEKAQDEGLTIRQASQQLTDMVLRIERLDSTPREMATLLNDIVASDRSPRPATGTYGAQSDSHRLILNLCRWLGLRIVNSLAFDLINDREKSIPNAYRDTFQWLFAPQLDPDEVSAWLEADNQEMYCITGKLGSGKLGKALSIWAGSYQLLIACFYFWNAGNGLQKSHEGLLRTLLIQCLRQKPDVLPRVFEGRWIYMQMVGAEALDLLPRWEWDELMDCFKRVAFHAGSEFRSALFLGGLDEFAGEHDKPVELVKATSGLKGLKICVSSRPWNVFNDAFLRKPSLRVQDLTENDICRYVEGHFESLPALHELQALNPTEAARLLQEIGSRADGLFLWVDLHRTLSELPRDLEDLSDASAQYFLLLLTPSVWSANTRTSAVTLLLADEDEGSSYHQDFRRLTTSGNRTMGLLEVSPSGRLGFLHRTVLDWAKRDDILTSLKHNASVDFHPDMELLKARITELTSAQAANEPDPRLWHRVAECLRQAAYFEQDRPGPGTTARLVRMLKRFGTTMEQVVMTGGCDDRGTVNEVLNGNRRFISWMPPEHLHLNQHTLVRLATRETVSRNQGSLIPIVLGDAIFGHIDEYSAHIKHSRLRAGLPAMRVRRVELVTHLLLMTPRTPQNRRIVEELLEEVRVELQEPQPDRSERFLKTIVHLLETELQSPKWWWQRGIQKVRLGRQT</sequence>
<dbReference type="EMBL" id="MU860115">
    <property type="protein sequence ID" value="KAK4237953.1"/>
    <property type="molecule type" value="Genomic_DNA"/>
</dbReference>
<keyword evidence="1" id="KW-0677">Repeat</keyword>
<dbReference type="Proteomes" id="UP001303760">
    <property type="component" value="Unassembled WGS sequence"/>
</dbReference>
<protein>
    <recommendedName>
        <fullName evidence="2">Nephrocystin 3-like N-terminal domain-containing protein</fullName>
    </recommendedName>
</protein>
<comment type="caution">
    <text evidence="3">The sequence shown here is derived from an EMBL/GenBank/DDBJ whole genome shotgun (WGS) entry which is preliminary data.</text>
</comment>
<reference evidence="3" key="2">
    <citation type="submission" date="2023-05" db="EMBL/GenBank/DDBJ databases">
        <authorList>
            <consortium name="Lawrence Berkeley National Laboratory"/>
            <person name="Steindorff A."/>
            <person name="Hensen N."/>
            <person name="Bonometti L."/>
            <person name="Westerberg I."/>
            <person name="Brannstrom I.O."/>
            <person name="Guillou S."/>
            <person name="Cros-Aarteil S."/>
            <person name="Calhoun S."/>
            <person name="Haridas S."/>
            <person name="Kuo A."/>
            <person name="Mondo S."/>
            <person name="Pangilinan J."/>
            <person name="Riley R."/>
            <person name="Labutti K."/>
            <person name="Andreopoulos B."/>
            <person name="Lipzen A."/>
            <person name="Chen C."/>
            <person name="Yanf M."/>
            <person name="Daum C."/>
            <person name="Ng V."/>
            <person name="Clum A."/>
            <person name="Ohm R."/>
            <person name="Martin F."/>
            <person name="Silar P."/>
            <person name="Natvig D."/>
            <person name="Lalanne C."/>
            <person name="Gautier V."/>
            <person name="Ament-Velasquez S.L."/>
            <person name="Kruys A."/>
            <person name="Hutchinson M.I."/>
            <person name="Powell A.J."/>
            <person name="Barry K."/>
            <person name="Miller A.N."/>
            <person name="Grigoriev I.V."/>
            <person name="Debuchy R."/>
            <person name="Gladieux P."/>
            <person name="Thoren M.H."/>
            <person name="Johannesson H."/>
        </authorList>
    </citation>
    <scope>NUCLEOTIDE SEQUENCE</scope>
    <source>
        <strain evidence="3">CBS 532.94</strain>
    </source>
</reference>
<dbReference type="PANTHER" id="PTHR10039:SF5">
    <property type="entry name" value="NACHT DOMAIN-CONTAINING PROTEIN"/>
    <property type="match status" value="1"/>
</dbReference>
<feature type="domain" description="Nephrocystin 3-like N-terminal" evidence="2">
    <location>
        <begin position="241"/>
        <end position="412"/>
    </location>
</feature>
<dbReference type="Pfam" id="PF24883">
    <property type="entry name" value="NPHP3_N"/>
    <property type="match status" value="1"/>
</dbReference>
<dbReference type="AlphaFoldDB" id="A0AAN7CBI2"/>
<organism evidence="3 4">
    <name type="scientific">Achaetomium macrosporum</name>
    <dbReference type="NCBI Taxonomy" id="79813"/>
    <lineage>
        <taxon>Eukaryota</taxon>
        <taxon>Fungi</taxon>
        <taxon>Dikarya</taxon>
        <taxon>Ascomycota</taxon>
        <taxon>Pezizomycotina</taxon>
        <taxon>Sordariomycetes</taxon>
        <taxon>Sordariomycetidae</taxon>
        <taxon>Sordariales</taxon>
        <taxon>Chaetomiaceae</taxon>
        <taxon>Achaetomium</taxon>
    </lineage>
</organism>
<keyword evidence="4" id="KW-1185">Reference proteome</keyword>
<name>A0AAN7CBI2_9PEZI</name>
<dbReference type="InterPro" id="IPR056884">
    <property type="entry name" value="NPHP3-like_N"/>
</dbReference>
<evidence type="ECO:0000313" key="4">
    <source>
        <dbReference type="Proteomes" id="UP001303760"/>
    </source>
</evidence>
<evidence type="ECO:0000313" key="3">
    <source>
        <dbReference type="EMBL" id="KAK4237953.1"/>
    </source>
</evidence>
<evidence type="ECO:0000256" key="1">
    <source>
        <dbReference type="ARBA" id="ARBA00022737"/>
    </source>
</evidence>